<dbReference type="PANTHER" id="PTHR33055">
    <property type="entry name" value="TRANSPOSASE FOR INSERTION SEQUENCE ELEMENT IS1111A"/>
    <property type="match status" value="1"/>
</dbReference>
<dbReference type="Pfam" id="PF02371">
    <property type="entry name" value="Transposase_20"/>
    <property type="match status" value="1"/>
</dbReference>
<name>A0A9W6GY63_9HYPH</name>
<reference evidence="2" key="1">
    <citation type="journal article" date="2023" name="Int. J. Syst. Evol. Microbiol.">
        <title>Methylocystis iwaonis sp. nov., a type II methane-oxidizing bacterium from surface soil of a rice paddy field in Japan, and emended description of the genus Methylocystis (ex Whittenbury et al. 1970) Bowman et al. 1993.</title>
        <authorList>
            <person name="Kaise H."/>
            <person name="Sawadogo J.B."/>
            <person name="Alam M.S."/>
            <person name="Ueno C."/>
            <person name="Dianou D."/>
            <person name="Shinjo R."/>
            <person name="Asakawa S."/>
        </authorList>
    </citation>
    <scope>NUCLEOTIDE SEQUENCE</scope>
    <source>
        <strain evidence="2">LMG27198</strain>
    </source>
</reference>
<dbReference type="AlphaFoldDB" id="A0A9W6GY63"/>
<comment type="caution">
    <text evidence="2">The sequence shown here is derived from an EMBL/GenBank/DDBJ whole genome shotgun (WGS) entry which is preliminary data.</text>
</comment>
<evidence type="ECO:0000313" key="3">
    <source>
        <dbReference type="Proteomes" id="UP001144323"/>
    </source>
</evidence>
<dbReference type="GO" id="GO:0004803">
    <property type="term" value="F:transposase activity"/>
    <property type="evidence" value="ECO:0007669"/>
    <property type="project" value="InterPro"/>
</dbReference>
<dbReference type="GO" id="GO:0003677">
    <property type="term" value="F:DNA binding"/>
    <property type="evidence" value="ECO:0007669"/>
    <property type="project" value="InterPro"/>
</dbReference>
<dbReference type="EMBL" id="BSEC01000002">
    <property type="protein sequence ID" value="GLI95129.1"/>
    <property type="molecule type" value="Genomic_DNA"/>
</dbReference>
<organism evidence="2 3">
    <name type="scientific">Methylocystis echinoides</name>
    <dbReference type="NCBI Taxonomy" id="29468"/>
    <lineage>
        <taxon>Bacteria</taxon>
        <taxon>Pseudomonadati</taxon>
        <taxon>Pseudomonadota</taxon>
        <taxon>Alphaproteobacteria</taxon>
        <taxon>Hyphomicrobiales</taxon>
        <taxon>Methylocystaceae</taxon>
        <taxon>Methylocystis</taxon>
    </lineage>
</organism>
<dbReference type="InterPro" id="IPR003346">
    <property type="entry name" value="Transposase_20"/>
</dbReference>
<dbReference type="PANTHER" id="PTHR33055:SF13">
    <property type="entry name" value="TRANSPOSASE"/>
    <property type="match status" value="1"/>
</dbReference>
<protein>
    <recommendedName>
        <fullName evidence="1">Transposase IS116/IS110/IS902 C-terminal domain-containing protein</fullName>
    </recommendedName>
</protein>
<sequence>MVGCEDVEGGVADDGEAERGVTAFALLIEMPELGSLEGKQAASLAGLAPVQRQSGSWKGHAYIRGGRASLRQALYMPALVASRFNKDSRALYQKLIEAGKPAKVAITAVMRKLVVLANALLRHNRPWAENAPCA</sequence>
<evidence type="ECO:0000259" key="1">
    <source>
        <dbReference type="Pfam" id="PF02371"/>
    </source>
</evidence>
<evidence type="ECO:0000313" key="2">
    <source>
        <dbReference type="EMBL" id="GLI95129.1"/>
    </source>
</evidence>
<dbReference type="Proteomes" id="UP001144323">
    <property type="component" value="Unassembled WGS sequence"/>
</dbReference>
<keyword evidence="3" id="KW-1185">Reference proteome</keyword>
<proteinExistence type="predicted"/>
<feature type="domain" description="Transposase IS116/IS110/IS902 C-terminal" evidence="1">
    <location>
        <begin position="21"/>
        <end position="93"/>
    </location>
</feature>
<accession>A0A9W6GY63</accession>
<gene>
    <name evidence="2" type="ORF">LMG27198_41210</name>
</gene>
<dbReference type="GO" id="GO:0006313">
    <property type="term" value="P:DNA transposition"/>
    <property type="evidence" value="ECO:0007669"/>
    <property type="project" value="InterPro"/>
</dbReference>
<dbReference type="InterPro" id="IPR047650">
    <property type="entry name" value="Transpos_IS110"/>
</dbReference>